<accession>A0A9D4ES56</accession>
<comment type="caution">
    <text evidence="2">The sequence shown here is derived from an EMBL/GenBank/DDBJ whole genome shotgun (WGS) entry which is preliminary data.</text>
</comment>
<sequence>MHRRPHTAFERSTKREDLGSHLNYRSLSPETTSQYERRYLRAPGAEYDSRLRLQKDDPVLDRAQLYLSRDDAFGQAMRNVHGFKPMTTTVGYDQERRGKTYSSADFDTEFSDTFDDLPGQHMKQTQLRRSKEASKQMLYAVFSNAMAILEQFETRESPRKNLQKSFLYIPDQRKKSDEDIRSILETQVLLFETQAKSCPSYVRAEVGSELRRKVLEWMAVRADKDCNIEDTDMFAAQMYEVLVTGRTTHAFHSRIRRPHSAATIRESMPHILGGLHSARQLDEDFRTHEGKKAIRPETRRSSSIRPINSGAKRILRCKPALKTQLEDDVELFEGSLVDVK</sequence>
<dbReference type="OrthoDB" id="5988260at2759"/>
<keyword evidence="3" id="KW-1185">Reference proteome</keyword>
<reference evidence="2" key="2">
    <citation type="submission" date="2020-11" db="EMBL/GenBank/DDBJ databases">
        <authorList>
            <person name="McCartney M.A."/>
            <person name="Auch B."/>
            <person name="Kono T."/>
            <person name="Mallez S."/>
            <person name="Becker A."/>
            <person name="Gohl D.M."/>
            <person name="Silverstein K.A.T."/>
            <person name="Koren S."/>
            <person name="Bechman K.B."/>
            <person name="Herman A."/>
            <person name="Abrahante J.E."/>
            <person name="Garbe J."/>
        </authorList>
    </citation>
    <scope>NUCLEOTIDE SEQUENCE</scope>
    <source>
        <strain evidence="2">Duluth1</strain>
        <tissue evidence="2">Whole animal</tissue>
    </source>
</reference>
<feature type="region of interest" description="Disordered" evidence="1">
    <location>
        <begin position="1"/>
        <end position="31"/>
    </location>
</feature>
<protein>
    <submittedName>
        <fullName evidence="2">Uncharacterized protein</fullName>
    </submittedName>
</protein>
<feature type="compositionally biased region" description="Basic and acidic residues" evidence="1">
    <location>
        <begin position="7"/>
        <end position="19"/>
    </location>
</feature>
<organism evidence="2 3">
    <name type="scientific">Dreissena polymorpha</name>
    <name type="common">Zebra mussel</name>
    <name type="synonym">Mytilus polymorpha</name>
    <dbReference type="NCBI Taxonomy" id="45954"/>
    <lineage>
        <taxon>Eukaryota</taxon>
        <taxon>Metazoa</taxon>
        <taxon>Spiralia</taxon>
        <taxon>Lophotrochozoa</taxon>
        <taxon>Mollusca</taxon>
        <taxon>Bivalvia</taxon>
        <taxon>Autobranchia</taxon>
        <taxon>Heteroconchia</taxon>
        <taxon>Euheterodonta</taxon>
        <taxon>Imparidentia</taxon>
        <taxon>Neoheterodontei</taxon>
        <taxon>Myida</taxon>
        <taxon>Dreissenoidea</taxon>
        <taxon>Dreissenidae</taxon>
        <taxon>Dreissena</taxon>
    </lineage>
</organism>
<evidence type="ECO:0000313" key="2">
    <source>
        <dbReference type="EMBL" id="KAH3783476.1"/>
    </source>
</evidence>
<evidence type="ECO:0000256" key="1">
    <source>
        <dbReference type="SAM" id="MobiDB-lite"/>
    </source>
</evidence>
<gene>
    <name evidence="2" type="ORF">DPMN_161414</name>
</gene>
<dbReference type="AlphaFoldDB" id="A0A9D4ES56"/>
<evidence type="ECO:0000313" key="3">
    <source>
        <dbReference type="Proteomes" id="UP000828390"/>
    </source>
</evidence>
<reference evidence="2" key="1">
    <citation type="journal article" date="2019" name="bioRxiv">
        <title>The Genome of the Zebra Mussel, Dreissena polymorpha: A Resource for Invasive Species Research.</title>
        <authorList>
            <person name="McCartney M.A."/>
            <person name="Auch B."/>
            <person name="Kono T."/>
            <person name="Mallez S."/>
            <person name="Zhang Y."/>
            <person name="Obille A."/>
            <person name="Becker A."/>
            <person name="Abrahante J.E."/>
            <person name="Garbe J."/>
            <person name="Badalamenti J.P."/>
            <person name="Herman A."/>
            <person name="Mangelson H."/>
            <person name="Liachko I."/>
            <person name="Sullivan S."/>
            <person name="Sone E.D."/>
            <person name="Koren S."/>
            <person name="Silverstein K.A.T."/>
            <person name="Beckman K.B."/>
            <person name="Gohl D.M."/>
        </authorList>
    </citation>
    <scope>NUCLEOTIDE SEQUENCE</scope>
    <source>
        <strain evidence="2">Duluth1</strain>
        <tissue evidence="2">Whole animal</tissue>
    </source>
</reference>
<dbReference type="Proteomes" id="UP000828390">
    <property type="component" value="Unassembled WGS sequence"/>
</dbReference>
<proteinExistence type="predicted"/>
<dbReference type="EMBL" id="JAIWYP010000008">
    <property type="protein sequence ID" value="KAH3783476.1"/>
    <property type="molecule type" value="Genomic_DNA"/>
</dbReference>
<name>A0A9D4ES56_DREPO</name>